<dbReference type="Proteomes" id="UP000001396">
    <property type="component" value="Unassembled WGS sequence"/>
</dbReference>
<sequence>MSSSQENRILNQDEIESLFQKIQSNRLECDLLISLFNVSATSSRKYHVCEPFPGFLKNKSAKNFEQIDSFFNELPSLSQLDTIDITHMFTRNTNGRSFL</sequence>
<dbReference type="AlphaFoldDB" id="D3B162"/>
<reference evidence="2 3" key="1">
    <citation type="journal article" date="2011" name="Genome Res.">
        <title>Phylogeny-wide analysis of social amoeba genomes highlights ancient origins for complex intercellular communication.</title>
        <authorList>
            <person name="Heidel A.J."/>
            <person name="Lawal H.M."/>
            <person name="Felder M."/>
            <person name="Schilde C."/>
            <person name="Helps N.R."/>
            <person name="Tunggal B."/>
            <person name="Rivero F."/>
            <person name="John U."/>
            <person name="Schleicher M."/>
            <person name="Eichinger L."/>
            <person name="Platzer M."/>
            <person name="Noegel A.A."/>
            <person name="Schaap P."/>
            <person name="Gloeckner G."/>
        </authorList>
    </citation>
    <scope>NUCLEOTIDE SEQUENCE [LARGE SCALE GENOMIC DNA]</scope>
    <source>
        <strain evidence="3">ATCC 26659 / Pp 5 / PN500</strain>
    </source>
</reference>
<dbReference type="InParanoid" id="D3B162"/>
<comment type="caution">
    <text evidence="2">The sequence shown here is derived from an EMBL/GenBank/DDBJ whole genome shotgun (WGS) entry which is preliminary data.</text>
</comment>
<name>D3B162_HETP5</name>
<gene>
    <name evidence="2" type="ORF">PPL_02032</name>
</gene>
<accession>D3B162</accession>
<dbReference type="RefSeq" id="XP_020437146.1">
    <property type="nucleotide sequence ID" value="XM_020573029.1"/>
</dbReference>
<dbReference type="GeneID" id="31357558"/>
<evidence type="ECO:0000313" key="2">
    <source>
        <dbReference type="EMBL" id="EFA85036.1"/>
    </source>
</evidence>
<dbReference type="InterPro" id="IPR041400">
    <property type="entry name" value="PARP16_N"/>
</dbReference>
<dbReference type="Pfam" id="PF18084">
    <property type="entry name" value="ARTD15_N"/>
    <property type="match status" value="1"/>
</dbReference>
<evidence type="ECO:0000313" key="3">
    <source>
        <dbReference type="Proteomes" id="UP000001396"/>
    </source>
</evidence>
<evidence type="ECO:0000259" key="1">
    <source>
        <dbReference type="Pfam" id="PF18084"/>
    </source>
</evidence>
<protein>
    <recommendedName>
        <fullName evidence="1">PARP16 N-terminal domain-containing protein</fullName>
    </recommendedName>
</protein>
<keyword evidence="3" id="KW-1185">Reference proteome</keyword>
<organism evidence="2 3">
    <name type="scientific">Heterostelium pallidum (strain ATCC 26659 / Pp 5 / PN500)</name>
    <name type="common">Cellular slime mold</name>
    <name type="synonym">Polysphondylium pallidum</name>
    <dbReference type="NCBI Taxonomy" id="670386"/>
    <lineage>
        <taxon>Eukaryota</taxon>
        <taxon>Amoebozoa</taxon>
        <taxon>Evosea</taxon>
        <taxon>Eumycetozoa</taxon>
        <taxon>Dictyostelia</taxon>
        <taxon>Acytosteliales</taxon>
        <taxon>Acytosteliaceae</taxon>
        <taxon>Heterostelium</taxon>
    </lineage>
</organism>
<feature type="domain" description="PARP16 N-terminal" evidence="1">
    <location>
        <begin position="20"/>
        <end position="85"/>
    </location>
</feature>
<dbReference type="EMBL" id="ADBJ01000008">
    <property type="protein sequence ID" value="EFA85036.1"/>
    <property type="molecule type" value="Genomic_DNA"/>
</dbReference>
<proteinExistence type="predicted"/>